<sequence>MQSRRKFIQNTSVITAGLLTIPMVSFAFPAKDFTSKRPPLSERKFTSTAVEAAIIKVKKQIANPELAWLFENCFPNTLDTTVDFEIINGKPDTYVITGDIDAMWLRDSTAQIWPYLPYIKEDLKLKELVKGVINRQTKCILLDPYANAFYKDVNQISEWKNDLTDMKPGIHERKWEIDSLCYPIRLAYGYWKETGDTSLFDKDFKEAMFLVLQTFKEQQRHENLGPYSFQRTTAWATDGVPLGGYGYPVKPCGLIVSTFRPSDDCTLLPFLIPSNMFAIEVLGYLMKLFSLPAIKDDSLVAKAKELQVQVKKGLEEQGIINHPKLGKIIAFEVNGFGSFHMMDDANVPSILSLPYLGAIAPDDSLYLATRNLILSENNPFFYKGKAGEGVGGPHTGVDTIWPMSIILRAITSVEEDEIRKCIHILLKTHADTGFMHESFHKDDATKFTRKWFAWANTLFGEMIVQTSINYPHLLKEKNG</sequence>
<dbReference type="Proteomes" id="UP000280825">
    <property type="component" value="Unassembled WGS sequence"/>
</dbReference>
<dbReference type="GO" id="GO:0005975">
    <property type="term" value="P:carbohydrate metabolic process"/>
    <property type="evidence" value="ECO:0007669"/>
    <property type="project" value="InterPro"/>
</dbReference>
<dbReference type="InterPro" id="IPR008313">
    <property type="entry name" value="GH125"/>
</dbReference>
<dbReference type="InterPro" id="IPR008928">
    <property type="entry name" value="6-hairpin_glycosidase_sf"/>
</dbReference>
<dbReference type="AlphaFoldDB" id="A0A432CFK7"/>
<dbReference type="Pfam" id="PF06824">
    <property type="entry name" value="Glyco_hydro_125"/>
    <property type="match status" value="1"/>
</dbReference>
<name>A0A432CFK7_9FLAO</name>
<dbReference type="PROSITE" id="PS51318">
    <property type="entry name" value="TAT"/>
    <property type="match status" value="1"/>
</dbReference>
<dbReference type="PANTHER" id="PTHR31047">
    <property type="entry name" value="MEIOTICALLY UP-REGULATED GENE 157 PROTEIN"/>
    <property type="match status" value="1"/>
</dbReference>
<dbReference type="Gene3D" id="1.50.10.10">
    <property type="match status" value="1"/>
</dbReference>
<protein>
    <submittedName>
        <fullName evidence="1">Glycoside hydrolase family 125 protein</fullName>
    </submittedName>
</protein>
<dbReference type="GO" id="GO:0016787">
    <property type="term" value="F:hydrolase activity"/>
    <property type="evidence" value="ECO:0007669"/>
    <property type="project" value="UniProtKB-KW"/>
</dbReference>
<dbReference type="PANTHER" id="PTHR31047:SF0">
    <property type="entry name" value="MEIOTICALLY UP-REGULATED GENE 157 PROTEIN"/>
    <property type="match status" value="1"/>
</dbReference>
<comment type="caution">
    <text evidence="1">The sequence shown here is derived from an EMBL/GenBank/DDBJ whole genome shotgun (WGS) entry which is preliminary data.</text>
</comment>
<evidence type="ECO:0000313" key="1">
    <source>
        <dbReference type="EMBL" id="RTZ01748.1"/>
    </source>
</evidence>
<gene>
    <name evidence="1" type="ORF">EKL98_14650</name>
</gene>
<dbReference type="InterPro" id="IPR006311">
    <property type="entry name" value="TAT_signal"/>
</dbReference>
<reference evidence="1 2" key="1">
    <citation type="submission" date="2018-12" db="EMBL/GenBank/DDBJ databases">
        <title>Flavobacterium sp. nov., isolated from glacier ice.</title>
        <authorList>
            <person name="Liu Q."/>
            <person name="Xin Y.-H."/>
        </authorList>
    </citation>
    <scope>NUCLEOTIDE SEQUENCE [LARGE SCALE GENOMIC DNA]</scope>
    <source>
        <strain evidence="1 2">RB1N8</strain>
    </source>
</reference>
<organism evidence="1 2">
    <name type="scientific">Flavobacterium bomense</name>
    <dbReference type="NCBI Taxonomy" id="2497483"/>
    <lineage>
        <taxon>Bacteria</taxon>
        <taxon>Pseudomonadati</taxon>
        <taxon>Bacteroidota</taxon>
        <taxon>Flavobacteriia</taxon>
        <taxon>Flavobacteriales</taxon>
        <taxon>Flavobacteriaceae</taxon>
        <taxon>Flavobacterium</taxon>
    </lineage>
</organism>
<dbReference type="PIRSF" id="PIRSF028846">
    <property type="entry name" value="UCP028846"/>
    <property type="match status" value="1"/>
</dbReference>
<evidence type="ECO:0000313" key="2">
    <source>
        <dbReference type="Proteomes" id="UP000280825"/>
    </source>
</evidence>
<keyword evidence="1" id="KW-0378">Hydrolase</keyword>
<dbReference type="SMART" id="SM01149">
    <property type="entry name" value="DUF1237"/>
    <property type="match status" value="1"/>
</dbReference>
<proteinExistence type="predicted"/>
<accession>A0A432CFK7</accession>
<dbReference type="InterPro" id="IPR012341">
    <property type="entry name" value="6hp_glycosidase-like_sf"/>
</dbReference>
<dbReference type="RefSeq" id="WP_126562990.1">
    <property type="nucleotide sequence ID" value="NZ_RYDJ01000023.1"/>
</dbReference>
<keyword evidence="2" id="KW-1185">Reference proteome</keyword>
<dbReference type="SUPFAM" id="SSF48208">
    <property type="entry name" value="Six-hairpin glycosidases"/>
    <property type="match status" value="1"/>
</dbReference>
<dbReference type="EMBL" id="RYDJ01000023">
    <property type="protein sequence ID" value="RTZ01748.1"/>
    <property type="molecule type" value="Genomic_DNA"/>
</dbReference>